<organism evidence="2 3">
    <name type="scientific">Desulfofundulus thermosubterraneus DSM 16057</name>
    <dbReference type="NCBI Taxonomy" id="1121432"/>
    <lineage>
        <taxon>Bacteria</taxon>
        <taxon>Bacillati</taxon>
        <taxon>Bacillota</taxon>
        <taxon>Clostridia</taxon>
        <taxon>Eubacteriales</taxon>
        <taxon>Peptococcaceae</taxon>
        <taxon>Desulfofundulus</taxon>
    </lineage>
</organism>
<dbReference type="Gene3D" id="3.30.460.10">
    <property type="entry name" value="Beta Polymerase, domain 2"/>
    <property type="match status" value="1"/>
</dbReference>
<dbReference type="Pfam" id="PF18765">
    <property type="entry name" value="Polbeta"/>
    <property type="match status" value="1"/>
</dbReference>
<protein>
    <submittedName>
        <fullName evidence="2">Predicted nucleotidyltransferase</fullName>
    </submittedName>
</protein>
<name>A0A1M6FYT4_9FIRM</name>
<keyword evidence="2" id="KW-0808">Transferase</keyword>
<accession>A0A1M6FYT4</accession>
<dbReference type="PANTHER" id="PTHR43852:SF3">
    <property type="entry name" value="NUCLEOTIDYLTRANSFERASE"/>
    <property type="match status" value="1"/>
</dbReference>
<dbReference type="EMBL" id="FQZM01000017">
    <property type="protein sequence ID" value="SHJ02774.1"/>
    <property type="molecule type" value="Genomic_DNA"/>
</dbReference>
<dbReference type="RefSeq" id="WP_084062160.1">
    <property type="nucleotide sequence ID" value="NZ_FQZM01000017.1"/>
</dbReference>
<proteinExistence type="predicted"/>
<dbReference type="STRING" id="1121432.SAMN02745219_01598"/>
<gene>
    <name evidence="2" type="ORF">SAMN02745219_01598</name>
</gene>
<dbReference type="Proteomes" id="UP000184529">
    <property type="component" value="Unassembled WGS sequence"/>
</dbReference>
<dbReference type="SUPFAM" id="SSF81301">
    <property type="entry name" value="Nucleotidyltransferase"/>
    <property type="match status" value="1"/>
</dbReference>
<keyword evidence="3" id="KW-1185">Reference proteome</keyword>
<evidence type="ECO:0000313" key="2">
    <source>
        <dbReference type="EMBL" id="SHJ02774.1"/>
    </source>
</evidence>
<dbReference type="PANTHER" id="PTHR43852">
    <property type="entry name" value="NUCLEOTIDYLTRANSFERASE"/>
    <property type="match status" value="1"/>
</dbReference>
<dbReference type="OrthoDB" id="360741at2"/>
<dbReference type="InterPro" id="IPR043519">
    <property type="entry name" value="NT_sf"/>
</dbReference>
<dbReference type="InterPro" id="IPR041633">
    <property type="entry name" value="Polbeta"/>
</dbReference>
<reference evidence="3" key="1">
    <citation type="submission" date="2016-11" db="EMBL/GenBank/DDBJ databases">
        <authorList>
            <person name="Varghese N."/>
            <person name="Submissions S."/>
        </authorList>
    </citation>
    <scope>NUCLEOTIDE SEQUENCE [LARGE SCALE GENOMIC DNA]</scope>
    <source>
        <strain evidence="3">DSM 16057</strain>
    </source>
</reference>
<sequence length="185" mass="21903">MNNYRKYMQGHLKEVLQHMGVMAGMEHDGDDRKEHMDEMELFEKMDFEQKRYSFTAGQKEQITARLKEFLHKRPEIRFAFLHGSFLDEIPCRDIDIGVYFEPELDPETIFDLALDLSVELTSLLHIPVDVHALNQAGNGFCYHVTRGLLLVSRDDEETYDFIEKTWRDYLDFQPLTRQILNDLLQ</sequence>
<dbReference type="AlphaFoldDB" id="A0A1M6FYT4"/>
<feature type="domain" description="Polymerase beta nucleotidyltransferase" evidence="1">
    <location>
        <begin position="66"/>
        <end position="156"/>
    </location>
</feature>
<dbReference type="InterPro" id="IPR052930">
    <property type="entry name" value="TA_antitoxin_MntA"/>
</dbReference>
<dbReference type="GO" id="GO:0016740">
    <property type="term" value="F:transferase activity"/>
    <property type="evidence" value="ECO:0007669"/>
    <property type="project" value="UniProtKB-KW"/>
</dbReference>
<evidence type="ECO:0000259" key="1">
    <source>
        <dbReference type="Pfam" id="PF18765"/>
    </source>
</evidence>
<evidence type="ECO:0000313" key="3">
    <source>
        <dbReference type="Proteomes" id="UP000184529"/>
    </source>
</evidence>